<evidence type="ECO:0000256" key="5">
    <source>
        <dbReference type="ARBA" id="ARBA00023139"/>
    </source>
</evidence>
<dbReference type="Pfam" id="PF02321">
    <property type="entry name" value="OEP"/>
    <property type="match status" value="2"/>
</dbReference>
<dbReference type="InterPro" id="IPR010131">
    <property type="entry name" value="MdtP/NodT-like"/>
</dbReference>
<protein>
    <submittedName>
        <fullName evidence="11">NodT family efflux transporter outer membrane factor (OMF) lipoprotein</fullName>
    </submittedName>
</protein>
<keyword evidence="9" id="KW-0175">Coiled coil</keyword>
<dbReference type="PROSITE" id="PS51257">
    <property type="entry name" value="PROKAR_LIPOPROTEIN"/>
    <property type="match status" value="1"/>
</dbReference>
<evidence type="ECO:0000256" key="7">
    <source>
        <dbReference type="ARBA" id="ARBA00023288"/>
    </source>
</evidence>
<sequence length="479" mass="51463">MPALRALPPLLLLALLAGCTVGPDYQRPSAPLSTQFKEAAGWKAASPRDDQAKGAWWQAYEDPQLAALLGQVAVSNQNVAQYQALYRQARALVRQSRAETLPSATLDAKATRSENGSSSSGSSSSTAGGATVRNAESLSLGLSWDLDLWGKLRRTLEEDRASAQASAAELANATLSAQAELAQDYFQLRVLDRRLALYDQTLADYRRYLAVIQNRYDEQIASRADLAQARTQLDSAEADRLALTTQRAQLEHAIALLLGKPPADFSLAANPHWQARLPTIPAGLPTELLERRPDIAQAERQVAAANAAIGVATAAYYPDLTLSASGGYQSSLLGELFKTPSRFWSLGPTLSGTLFDFGATRAGVDQARAAYDAKVASYRQTVLTALGEVEDYLVALHTLDPELAAQRRAVAAARDSASVTRDQYEAGMIDYLDAATTQATQLSQEQSLLQLESSQLVTSVQLQMALGGDWQATRLAAAP</sequence>
<comment type="caution">
    <text evidence="11">The sequence shown here is derived from an EMBL/GenBank/DDBJ whole genome shotgun (WGS) entry which is preliminary data.</text>
</comment>
<comment type="similarity">
    <text evidence="1 8">Belongs to the outer membrane factor (OMF) (TC 1.B.17) family.</text>
</comment>
<dbReference type="NCBIfam" id="TIGR01845">
    <property type="entry name" value="outer_NodT"/>
    <property type="match status" value="1"/>
</dbReference>
<dbReference type="Gene3D" id="2.20.200.10">
    <property type="entry name" value="Outer membrane efflux proteins (OEP)"/>
    <property type="match status" value="1"/>
</dbReference>
<evidence type="ECO:0000256" key="4">
    <source>
        <dbReference type="ARBA" id="ARBA00023136"/>
    </source>
</evidence>
<evidence type="ECO:0000256" key="3">
    <source>
        <dbReference type="ARBA" id="ARBA00022692"/>
    </source>
</evidence>
<gene>
    <name evidence="11" type="ORF">QE440_000532</name>
</gene>
<dbReference type="InterPro" id="IPR003423">
    <property type="entry name" value="OMP_efflux"/>
</dbReference>
<evidence type="ECO:0000256" key="1">
    <source>
        <dbReference type="ARBA" id="ARBA00007613"/>
    </source>
</evidence>
<dbReference type="RefSeq" id="WP_309754811.1">
    <property type="nucleotide sequence ID" value="NZ_JAVJAF010000001.1"/>
</dbReference>
<evidence type="ECO:0000256" key="8">
    <source>
        <dbReference type="RuleBase" id="RU362097"/>
    </source>
</evidence>
<keyword evidence="3 8" id="KW-0812">Transmembrane</keyword>
<keyword evidence="2 8" id="KW-1134">Transmembrane beta strand</keyword>
<comment type="subcellular location">
    <subcellularLocation>
        <location evidence="8">Cell outer membrane</location>
        <topology evidence="8">Lipid-anchor</topology>
    </subcellularLocation>
</comment>
<dbReference type="PANTHER" id="PTHR30203:SF33">
    <property type="entry name" value="BLR4455 PROTEIN"/>
    <property type="match status" value="1"/>
</dbReference>
<keyword evidence="6" id="KW-0998">Cell outer membrane</keyword>
<feature type="compositionally biased region" description="Low complexity" evidence="10">
    <location>
        <begin position="116"/>
        <end position="130"/>
    </location>
</feature>
<name>A0AAJ2BK93_9PSED</name>
<dbReference type="GO" id="GO:0009279">
    <property type="term" value="C:cell outer membrane"/>
    <property type="evidence" value="ECO:0007669"/>
    <property type="project" value="UniProtKB-SubCell"/>
</dbReference>
<dbReference type="SUPFAM" id="SSF56954">
    <property type="entry name" value="Outer membrane efflux proteins (OEP)"/>
    <property type="match status" value="1"/>
</dbReference>
<feature type="coiled-coil region" evidence="9">
    <location>
        <begin position="226"/>
        <end position="253"/>
    </location>
</feature>
<evidence type="ECO:0000313" key="12">
    <source>
        <dbReference type="Proteomes" id="UP001268036"/>
    </source>
</evidence>
<reference evidence="11" key="1">
    <citation type="submission" date="2023-08" db="EMBL/GenBank/DDBJ databases">
        <title>Functional and genomic diversity of the sorghum phyllosphere microbiome.</title>
        <authorList>
            <person name="Shade A."/>
        </authorList>
    </citation>
    <scope>NUCLEOTIDE SEQUENCE</scope>
    <source>
        <strain evidence="11">SORGH_AS_0201</strain>
    </source>
</reference>
<evidence type="ECO:0000256" key="10">
    <source>
        <dbReference type="SAM" id="MobiDB-lite"/>
    </source>
</evidence>
<organism evidence="11 12">
    <name type="scientific">Pseudomonas oryzihabitans</name>
    <dbReference type="NCBI Taxonomy" id="47885"/>
    <lineage>
        <taxon>Bacteria</taxon>
        <taxon>Pseudomonadati</taxon>
        <taxon>Pseudomonadota</taxon>
        <taxon>Gammaproteobacteria</taxon>
        <taxon>Pseudomonadales</taxon>
        <taxon>Pseudomonadaceae</taxon>
        <taxon>Pseudomonas</taxon>
    </lineage>
</organism>
<evidence type="ECO:0000256" key="6">
    <source>
        <dbReference type="ARBA" id="ARBA00023237"/>
    </source>
</evidence>
<dbReference type="Proteomes" id="UP001268036">
    <property type="component" value="Unassembled WGS sequence"/>
</dbReference>
<keyword evidence="7 8" id="KW-0449">Lipoprotein</keyword>
<evidence type="ECO:0000256" key="9">
    <source>
        <dbReference type="SAM" id="Coils"/>
    </source>
</evidence>
<dbReference type="EMBL" id="JAVJAF010000001">
    <property type="protein sequence ID" value="MDR6232791.1"/>
    <property type="molecule type" value="Genomic_DNA"/>
</dbReference>
<dbReference type="GO" id="GO:0015562">
    <property type="term" value="F:efflux transmembrane transporter activity"/>
    <property type="evidence" value="ECO:0007669"/>
    <property type="project" value="InterPro"/>
</dbReference>
<keyword evidence="5 8" id="KW-0564">Palmitate</keyword>
<dbReference type="AlphaFoldDB" id="A0AAJ2BK93"/>
<evidence type="ECO:0000313" key="11">
    <source>
        <dbReference type="EMBL" id="MDR6232791.1"/>
    </source>
</evidence>
<evidence type="ECO:0000256" key="2">
    <source>
        <dbReference type="ARBA" id="ARBA00022452"/>
    </source>
</evidence>
<proteinExistence type="inferred from homology"/>
<feature type="region of interest" description="Disordered" evidence="10">
    <location>
        <begin position="103"/>
        <end position="130"/>
    </location>
</feature>
<dbReference type="Gene3D" id="1.20.1600.10">
    <property type="entry name" value="Outer membrane efflux proteins (OEP)"/>
    <property type="match status" value="1"/>
</dbReference>
<keyword evidence="4 8" id="KW-0472">Membrane</keyword>
<dbReference type="PANTHER" id="PTHR30203">
    <property type="entry name" value="OUTER MEMBRANE CATION EFFLUX PROTEIN"/>
    <property type="match status" value="1"/>
</dbReference>
<accession>A0AAJ2BK93</accession>